<accession>A0AAV5HT27</accession>
<dbReference type="AlphaFoldDB" id="A0AAV5HT27"/>
<evidence type="ECO:0000313" key="2">
    <source>
        <dbReference type="Proteomes" id="UP001054252"/>
    </source>
</evidence>
<protein>
    <recommendedName>
        <fullName evidence="3">Ribosomal protein L32</fullName>
    </recommendedName>
</protein>
<name>A0AAV5HT27_9ROSI</name>
<sequence>MMENQYLLGENQCLLRKIKKKLLYISEFYRFFYKGIRTSQVVYE</sequence>
<dbReference type="Proteomes" id="UP001054252">
    <property type="component" value="Unassembled WGS sequence"/>
</dbReference>
<organism evidence="1 2">
    <name type="scientific">Rubroshorea leprosula</name>
    <dbReference type="NCBI Taxonomy" id="152421"/>
    <lineage>
        <taxon>Eukaryota</taxon>
        <taxon>Viridiplantae</taxon>
        <taxon>Streptophyta</taxon>
        <taxon>Embryophyta</taxon>
        <taxon>Tracheophyta</taxon>
        <taxon>Spermatophyta</taxon>
        <taxon>Magnoliopsida</taxon>
        <taxon>eudicotyledons</taxon>
        <taxon>Gunneridae</taxon>
        <taxon>Pentapetalae</taxon>
        <taxon>rosids</taxon>
        <taxon>malvids</taxon>
        <taxon>Malvales</taxon>
        <taxon>Dipterocarpaceae</taxon>
        <taxon>Rubroshorea</taxon>
    </lineage>
</organism>
<evidence type="ECO:0000313" key="1">
    <source>
        <dbReference type="EMBL" id="GKU89940.1"/>
    </source>
</evidence>
<reference evidence="1 2" key="1">
    <citation type="journal article" date="2021" name="Commun. Biol.">
        <title>The genome of Shorea leprosula (Dipterocarpaceae) highlights the ecological relevance of drought in aseasonal tropical rainforests.</title>
        <authorList>
            <person name="Ng K.K.S."/>
            <person name="Kobayashi M.J."/>
            <person name="Fawcett J.A."/>
            <person name="Hatakeyama M."/>
            <person name="Paape T."/>
            <person name="Ng C.H."/>
            <person name="Ang C.C."/>
            <person name="Tnah L.H."/>
            <person name="Lee C.T."/>
            <person name="Nishiyama T."/>
            <person name="Sese J."/>
            <person name="O'Brien M.J."/>
            <person name="Copetti D."/>
            <person name="Mohd Noor M.I."/>
            <person name="Ong R.C."/>
            <person name="Putra M."/>
            <person name="Sireger I.Z."/>
            <person name="Indrioko S."/>
            <person name="Kosugi Y."/>
            <person name="Izuno A."/>
            <person name="Isagi Y."/>
            <person name="Lee S.L."/>
            <person name="Shimizu K.K."/>
        </authorList>
    </citation>
    <scope>NUCLEOTIDE SEQUENCE [LARGE SCALE GENOMIC DNA]</scope>
    <source>
        <strain evidence="1">214</strain>
    </source>
</reference>
<gene>
    <name evidence="1" type="ORF">SLEP1_g4008</name>
</gene>
<comment type="caution">
    <text evidence="1">The sequence shown here is derived from an EMBL/GenBank/DDBJ whole genome shotgun (WGS) entry which is preliminary data.</text>
</comment>
<proteinExistence type="predicted"/>
<keyword evidence="2" id="KW-1185">Reference proteome</keyword>
<evidence type="ECO:0008006" key="3">
    <source>
        <dbReference type="Google" id="ProtNLM"/>
    </source>
</evidence>
<dbReference type="EMBL" id="BPVZ01000004">
    <property type="protein sequence ID" value="GKU89940.1"/>
    <property type="molecule type" value="Genomic_DNA"/>
</dbReference>